<gene>
    <name evidence="4" type="ORF">SAMN05216175_103253</name>
</gene>
<dbReference type="Gene3D" id="3.40.50.300">
    <property type="entry name" value="P-loop containing nucleotide triphosphate hydrolases"/>
    <property type="match status" value="1"/>
</dbReference>
<keyword evidence="5" id="KW-1185">Reference proteome</keyword>
<reference evidence="5" key="1">
    <citation type="submission" date="2016-10" db="EMBL/GenBank/DDBJ databases">
        <authorList>
            <person name="Varghese N."/>
            <person name="Submissions S."/>
        </authorList>
    </citation>
    <scope>NUCLEOTIDE SEQUENCE [LARGE SCALE GENOMIC DNA]</scope>
    <source>
        <strain evidence="5">CGMCC 1.10971</strain>
    </source>
</reference>
<organism evidence="4 5">
    <name type="scientific">Neptunomonas qingdaonensis</name>
    <dbReference type="NCBI Taxonomy" id="1045558"/>
    <lineage>
        <taxon>Bacteria</taxon>
        <taxon>Pseudomonadati</taxon>
        <taxon>Pseudomonadota</taxon>
        <taxon>Gammaproteobacteria</taxon>
        <taxon>Oceanospirillales</taxon>
        <taxon>Oceanospirillaceae</taxon>
        <taxon>Neptunomonas</taxon>
    </lineage>
</organism>
<keyword evidence="4" id="KW-0131">Cell cycle</keyword>
<dbReference type="GO" id="GO:0005737">
    <property type="term" value="C:cytoplasm"/>
    <property type="evidence" value="ECO:0007669"/>
    <property type="project" value="TreeGrafter"/>
</dbReference>
<dbReference type="InterPro" id="IPR005654">
    <property type="entry name" value="ATPase_AFG1-like"/>
</dbReference>
<dbReference type="PANTHER" id="PTHR12169:SF6">
    <property type="entry name" value="AFG1-LIKE ATPASE"/>
    <property type="match status" value="1"/>
</dbReference>
<dbReference type="AlphaFoldDB" id="A0A1I2P6L1"/>
<keyword evidence="4" id="KW-0132">Cell division</keyword>
<name>A0A1I2P6L1_9GAMM</name>
<dbReference type="OrthoDB" id="9774491at2"/>
<dbReference type="NCBIfam" id="NF040713">
    <property type="entry name" value="ZapE"/>
    <property type="match status" value="1"/>
</dbReference>
<sequence length="409" mass="46836">MSSPLKRYQHQLEQRGFVSDSKQLEAIEQLEQLYWQLQKPRSFLERRKAPVKGLYLWGDVGRGKTFLMDLFYESLPDGRKLRLHFHRFMARIHRDLNAESGHADPLRRIAKQLAKECKVLCFDEFFVSDIGDAMILGRFFKALFENGLTLVATSNIPIDRLYWDGLQRQRFEPAIQLLSQHTQEIHLNGEEDHRLRHLQHQQTYFLSSEAQFETLFQQLAGPSCDNKFRSEKTLLVCLRPIEVMGSGASVVWFSFDALCNGPRSQLDYIELASRFRCIMLSDIPMLGGECRGWIKARGTEDGSFGVTDTGERKLSYARQDDPARRFISLVDELYDRRVSLYLSADVPLEYLYSGGSLSFEFKRTYSRLVEMQSMEYLSNSAPSSDPSSSKSSGVSPAPSPALSSAHQKA</sequence>
<keyword evidence="1" id="KW-0547">Nucleotide-binding</keyword>
<evidence type="ECO:0000313" key="5">
    <source>
        <dbReference type="Proteomes" id="UP000198623"/>
    </source>
</evidence>
<dbReference type="SUPFAM" id="SSF52540">
    <property type="entry name" value="P-loop containing nucleoside triphosphate hydrolases"/>
    <property type="match status" value="1"/>
</dbReference>
<proteinExistence type="predicted"/>
<evidence type="ECO:0000313" key="4">
    <source>
        <dbReference type="EMBL" id="SFG10739.1"/>
    </source>
</evidence>
<dbReference type="GO" id="GO:0016887">
    <property type="term" value="F:ATP hydrolysis activity"/>
    <property type="evidence" value="ECO:0007669"/>
    <property type="project" value="InterPro"/>
</dbReference>
<dbReference type="EMBL" id="FOOU01000003">
    <property type="protein sequence ID" value="SFG10739.1"/>
    <property type="molecule type" value="Genomic_DNA"/>
</dbReference>
<dbReference type="GO" id="GO:0032153">
    <property type="term" value="C:cell division site"/>
    <property type="evidence" value="ECO:0007669"/>
    <property type="project" value="TreeGrafter"/>
</dbReference>
<dbReference type="InterPro" id="IPR027417">
    <property type="entry name" value="P-loop_NTPase"/>
</dbReference>
<dbReference type="Pfam" id="PF03969">
    <property type="entry name" value="AFG1_ATPase"/>
    <property type="match status" value="2"/>
</dbReference>
<feature type="compositionally biased region" description="Low complexity" evidence="3">
    <location>
        <begin position="378"/>
        <end position="409"/>
    </location>
</feature>
<dbReference type="PANTHER" id="PTHR12169">
    <property type="entry name" value="ATPASE N2B"/>
    <property type="match status" value="1"/>
</dbReference>
<dbReference type="GO" id="GO:0005524">
    <property type="term" value="F:ATP binding"/>
    <property type="evidence" value="ECO:0007669"/>
    <property type="project" value="UniProtKB-KW"/>
</dbReference>
<accession>A0A1I2P6L1</accession>
<feature type="region of interest" description="Disordered" evidence="3">
    <location>
        <begin position="376"/>
        <end position="409"/>
    </location>
</feature>
<protein>
    <submittedName>
        <fullName evidence="4">Cell division protein ZapE</fullName>
    </submittedName>
</protein>
<keyword evidence="2" id="KW-0067">ATP-binding</keyword>
<dbReference type="Proteomes" id="UP000198623">
    <property type="component" value="Unassembled WGS sequence"/>
</dbReference>
<dbReference type="RefSeq" id="WP_090725844.1">
    <property type="nucleotide sequence ID" value="NZ_FOOU01000003.1"/>
</dbReference>
<dbReference type="GO" id="GO:0051301">
    <property type="term" value="P:cell division"/>
    <property type="evidence" value="ECO:0007669"/>
    <property type="project" value="UniProtKB-KW"/>
</dbReference>
<evidence type="ECO:0000256" key="3">
    <source>
        <dbReference type="SAM" id="MobiDB-lite"/>
    </source>
</evidence>
<evidence type="ECO:0000256" key="2">
    <source>
        <dbReference type="ARBA" id="ARBA00022840"/>
    </source>
</evidence>
<evidence type="ECO:0000256" key="1">
    <source>
        <dbReference type="ARBA" id="ARBA00022741"/>
    </source>
</evidence>
<dbReference type="STRING" id="1045558.SAMN05216175_103253"/>